<evidence type="ECO:0000256" key="2">
    <source>
        <dbReference type="ARBA" id="ARBA00022741"/>
    </source>
</evidence>
<gene>
    <name evidence="5" type="ORF">BROSI_A2389</name>
</gene>
<dbReference type="Proteomes" id="UP000032309">
    <property type="component" value="Unassembled WGS sequence"/>
</dbReference>
<keyword evidence="2" id="KW-0547">Nucleotide-binding</keyword>
<dbReference type="CDD" id="cd03235">
    <property type="entry name" value="ABC_Metallic_Cations"/>
    <property type="match status" value="1"/>
</dbReference>
<dbReference type="RefSeq" id="WP_052563930.1">
    <property type="nucleotide sequence ID" value="NZ_BAFN01000001.1"/>
</dbReference>
<reference evidence="6" key="1">
    <citation type="journal article" date="2015" name="Genome Announc.">
        <title>Draft Genome Sequence of an Anaerobic Ammonium-Oxidizing Bacterium, "Candidatus Brocadia sinica".</title>
        <authorList>
            <person name="Oshiki M."/>
            <person name="Shinyako-Hata K."/>
            <person name="Satoh H."/>
            <person name="Okabe S."/>
        </authorList>
    </citation>
    <scope>NUCLEOTIDE SEQUENCE [LARGE SCALE GENOMIC DNA]</scope>
    <source>
        <strain evidence="6">JPN1</strain>
    </source>
</reference>
<dbReference type="InterPro" id="IPR003593">
    <property type="entry name" value="AAA+_ATPase"/>
</dbReference>
<evidence type="ECO:0000256" key="3">
    <source>
        <dbReference type="ARBA" id="ARBA00022840"/>
    </source>
</evidence>
<evidence type="ECO:0000313" key="6">
    <source>
        <dbReference type="Proteomes" id="UP000032309"/>
    </source>
</evidence>
<evidence type="ECO:0000259" key="4">
    <source>
        <dbReference type="PROSITE" id="PS50893"/>
    </source>
</evidence>
<dbReference type="InterPro" id="IPR017871">
    <property type="entry name" value="ABC_transporter-like_CS"/>
</dbReference>
<dbReference type="PANTHER" id="PTHR42734">
    <property type="entry name" value="METAL TRANSPORT SYSTEM ATP-BINDING PROTEIN TM_0124-RELATED"/>
    <property type="match status" value="1"/>
</dbReference>
<dbReference type="InterPro" id="IPR003439">
    <property type="entry name" value="ABC_transporter-like_ATP-bd"/>
</dbReference>
<protein>
    <submittedName>
        <fullName evidence="5">Manganese transport system ATPase</fullName>
    </submittedName>
</protein>
<organism evidence="5 6">
    <name type="scientific">Candidatus Brocadia sinica JPN1</name>
    <dbReference type="NCBI Taxonomy" id="1197129"/>
    <lineage>
        <taxon>Bacteria</taxon>
        <taxon>Pseudomonadati</taxon>
        <taxon>Planctomycetota</taxon>
        <taxon>Candidatus Brocadiia</taxon>
        <taxon>Candidatus Brocadiales</taxon>
        <taxon>Candidatus Brocadiaceae</taxon>
        <taxon>Candidatus Brocadia</taxon>
    </lineage>
</organism>
<keyword evidence="3" id="KW-0067">ATP-binding</keyword>
<dbReference type="EMBL" id="BAFN01000001">
    <property type="protein sequence ID" value="GAN33855.1"/>
    <property type="molecule type" value="Genomic_DNA"/>
</dbReference>
<comment type="caution">
    <text evidence="5">The sequence shown here is derived from an EMBL/GenBank/DDBJ whole genome shotgun (WGS) entry which is preliminary data.</text>
</comment>
<dbReference type="InterPro" id="IPR027417">
    <property type="entry name" value="P-loop_NTPase"/>
</dbReference>
<dbReference type="PROSITE" id="PS00211">
    <property type="entry name" value="ABC_TRANSPORTER_1"/>
    <property type="match status" value="1"/>
</dbReference>
<dbReference type="SMART" id="SM00382">
    <property type="entry name" value="AAA"/>
    <property type="match status" value="1"/>
</dbReference>
<dbReference type="InterPro" id="IPR050153">
    <property type="entry name" value="Metal_Ion_Import_ABC"/>
</dbReference>
<keyword evidence="6" id="KW-1185">Reference proteome</keyword>
<accession>A0ABQ0JYT4</accession>
<sequence>MNTENCITLKDVAIGYSGNTILRDINFSLKKGEFAVLFGPNGCGKTTLFKTILHIIPPIHGTIAYGDDYTPRFGYVPQRQHLDEIYPFTAEEVVLMGTFGQSKPFYPTSKTDRSLVEQCLKDVGMLELKKDFFSELSGGQKQRILIARALATRPNVLLLDEPITGLDVLAQKKIIELISELHKKRQLTIMMITHEVHHIPSWVKKIIHIHHYKVVLGSLEEIISLSRIDEIPT</sequence>
<evidence type="ECO:0000313" key="5">
    <source>
        <dbReference type="EMBL" id="GAN33855.1"/>
    </source>
</evidence>
<dbReference type="Pfam" id="PF00005">
    <property type="entry name" value="ABC_tran"/>
    <property type="match status" value="1"/>
</dbReference>
<feature type="domain" description="ABC transporter" evidence="4">
    <location>
        <begin position="7"/>
        <end position="231"/>
    </location>
</feature>
<dbReference type="Gene3D" id="3.40.50.300">
    <property type="entry name" value="P-loop containing nucleotide triphosphate hydrolases"/>
    <property type="match status" value="1"/>
</dbReference>
<keyword evidence="1" id="KW-0813">Transport</keyword>
<proteinExistence type="predicted"/>
<name>A0ABQ0JYT4_9BACT</name>
<dbReference type="PROSITE" id="PS50893">
    <property type="entry name" value="ABC_TRANSPORTER_2"/>
    <property type="match status" value="1"/>
</dbReference>
<evidence type="ECO:0000256" key="1">
    <source>
        <dbReference type="ARBA" id="ARBA00022448"/>
    </source>
</evidence>
<dbReference type="SUPFAM" id="SSF52540">
    <property type="entry name" value="P-loop containing nucleoside triphosphate hydrolases"/>
    <property type="match status" value="1"/>
</dbReference>